<organism evidence="10 11">
    <name type="scientific">Marinactinospora rubrisoli</name>
    <dbReference type="NCBI Taxonomy" id="2715399"/>
    <lineage>
        <taxon>Bacteria</taxon>
        <taxon>Bacillati</taxon>
        <taxon>Actinomycetota</taxon>
        <taxon>Actinomycetes</taxon>
        <taxon>Streptosporangiales</taxon>
        <taxon>Nocardiopsidaceae</taxon>
        <taxon>Marinactinospora</taxon>
    </lineage>
</organism>
<dbReference type="Proteomes" id="UP001596540">
    <property type="component" value="Unassembled WGS sequence"/>
</dbReference>
<proteinExistence type="inferred from homology"/>
<evidence type="ECO:0000256" key="6">
    <source>
        <dbReference type="ARBA" id="ARBA00023136"/>
    </source>
</evidence>
<evidence type="ECO:0000259" key="9">
    <source>
        <dbReference type="PROSITE" id="PS50928"/>
    </source>
</evidence>
<keyword evidence="2 7" id="KW-0813">Transport</keyword>
<feature type="transmembrane region" description="Helical" evidence="7">
    <location>
        <begin position="318"/>
        <end position="340"/>
    </location>
</feature>
<keyword evidence="11" id="KW-1185">Reference proteome</keyword>
<feature type="region of interest" description="Disordered" evidence="8">
    <location>
        <begin position="1"/>
        <end position="63"/>
    </location>
</feature>
<evidence type="ECO:0000256" key="2">
    <source>
        <dbReference type="ARBA" id="ARBA00022448"/>
    </source>
</evidence>
<feature type="compositionally biased region" description="Basic residues" evidence="8">
    <location>
        <begin position="1"/>
        <end position="10"/>
    </location>
</feature>
<dbReference type="InterPro" id="IPR035906">
    <property type="entry name" value="MetI-like_sf"/>
</dbReference>
<dbReference type="Gene3D" id="1.10.3720.10">
    <property type="entry name" value="MetI-like"/>
    <property type="match status" value="1"/>
</dbReference>
<feature type="transmembrane region" description="Helical" evidence="7">
    <location>
        <begin position="217"/>
        <end position="239"/>
    </location>
</feature>
<evidence type="ECO:0000313" key="10">
    <source>
        <dbReference type="EMBL" id="MFC7329836.1"/>
    </source>
</evidence>
<feature type="transmembrane region" description="Helical" evidence="7">
    <location>
        <begin position="138"/>
        <end position="159"/>
    </location>
</feature>
<comment type="similarity">
    <text evidence="7">Belongs to the binding-protein-dependent transport system permease family.</text>
</comment>
<keyword evidence="3" id="KW-1003">Cell membrane</keyword>
<dbReference type="CDD" id="cd06261">
    <property type="entry name" value="TM_PBP2"/>
    <property type="match status" value="1"/>
</dbReference>
<feature type="transmembrane region" description="Helical" evidence="7">
    <location>
        <begin position="73"/>
        <end position="94"/>
    </location>
</feature>
<keyword evidence="6 7" id="KW-0472">Membrane</keyword>
<keyword evidence="5 7" id="KW-1133">Transmembrane helix</keyword>
<evidence type="ECO:0000256" key="1">
    <source>
        <dbReference type="ARBA" id="ARBA00004651"/>
    </source>
</evidence>
<keyword evidence="4 7" id="KW-0812">Transmembrane</keyword>
<sequence length="357" mass="38196">MTRRTWRRTRHGDPAGVPPGRVLAAGVPGGTARTVRPANAGPGASGAPGGTRPPSRPWPRGRPITERGVERRLAFWLLVPTVVALGLVVCYPVGSAVVRSLFDDPIGRDPVFVGADNYLQALVGFDREDFWAAVGNTVFFTVVSVVLETALGLAMALVMHRAFRGRGVVRAAVLLPWALPTAVSAVMWDWMLQPEGIVNALLGTQVVWGGAEWPAKWSIIVAEVWKTAPFVALLILAGLQTIPPHLYEAAALDGASAWRRFTSVTLPLVRPALVVAVLFRTLDALRMYDLPQILTGGANNTETLSILVVRTATGELKAGYGGALSTLTFLFVFLCAFLLIRAMGANVFAGFRAEGGR</sequence>
<name>A0ABW2KIN9_9ACTN</name>
<dbReference type="EMBL" id="JBHTBH010000009">
    <property type="protein sequence ID" value="MFC7329836.1"/>
    <property type="molecule type" value="Genomic_DNA"/>
</dbReference>
<comment type="subcellular location">
    <subcellularLocation>
        <location evidence="1 7">Cell membrane</location>
        <topology evidence="1 7">Multi-pass membrane protein</topology>
    </subcellularLocation>
</comment>
<feature type="transmembrane region" description="Helical" evidence="7">
    <location>
        <begin position="171"/>
        <end position="191"/>
    </location>
</feature>
<reference evidence="11" key="1">
    <citation type="journal article" date="2019" name="Int. J. Syst. Evol. Microbiol.">
        <title>The Global Catalogue of Microorganisms (GCM) 10K type strain sequencing project: providing services to taxonomists for standard genome sequencing and annotation.</title>
        <authorList>
            <consortium name="The Broad Institute Genomics Platform"/>
            <consortium name="The Broad Institute Genome Sequencing Center for Infectious Disease"/>
            <person name="Wu L."/>
            <person name="Ma J."/>
        </authorList>
    </citation>
    <scope>NUCLEOTIDE SEQUENCE [LARGE SCALE GENOMIC DNA]</scope>
    <source>
        <strain evidence="11">CGMCC 4.7382</strain>
    </source>
</reference>
<dbReference type="PROSITE" id="PS50928">
    <property type="entry name" value="ABC_TM1"/>
    <property type="match status" value="1"/>
</dbReference>
<dbReference type="PANTHER" id="PTHR43005">
    <property type="entry name" value="BLR7065 PROTEIN"/>
    <property type="match status" value="1"/>
</dbReference>
<evidence type="ECO:0000256" key="7">
    <source>
        <dbReference type="RuleBase" id="RU363032"/>
    </source>
</evidence>
<comment type="caution">
    <text evidence="10">The sequence shown here is derived from an EMBL/GenBank/DDBJ whole genome shotgun (WGS) entry which is preliminary data.</text>
</comment>
<dbReference type="SUPFAM" id="SSF161098">
    <property type="entry name" value="MetI-like"/>
    <property type="match status" value="1"/>
</dbReference>
<evidence type="ECO:0000313" key="11">
    <source>
        <dbReference type="Proteomes" id="UP001596540"/>
    </source>
</evidence>
<protein>
    <submittedName>
        <fullName evidence="10">Carbohydrate ABC transporter permease</fullName>
    </submittedName>
</protein>
<dbReference type="InterPro" id="IPR000515">
    <property type="entry name" value="MetI-like"/>
</dbReference>
<gene>
    <name evidence="10" type="ORF">ACFQRF_19055</name>
</gene>
<evidence type="ECO:0000256" key="8">
    <source>
        <dbReference type="SAM" id="MobiDB-lite"/>
    </source>
</evidence>
<dbReference type="RefSeq" id="WP_379872487.1">
    <property type="nucleotide sequence ID" value="NZ_JBHTBH010000009.1"/>
</dbReference>
<dbReference type="PANTHER" id="PTHR43005:SF1">
    <property type="entry name" value="SPERMIDINE_PUTRESCINE TRANSPORT SYSTEM PERMEASE PROTEIN"/>
    <property type="match status" value="1"/>
</dbReference>
<feature type="domain" description="ABC transmembrane type-1" evidence="9">
    <location>
        <begin position="134"/>
        <end position="339"/>
    </location>
</feature>
<evidence type="ECO:0000256" key="4">
    <source>
        <dbReference type="ARBA" id="ARBA00022692"/>
    </source>
</evidence>
<dbReference type="Pfam" id="PF00528">
    <property type="entry name" value="BPD_transp_1"/>
    <property type="match status" value="1"/>
</dbReference>
<feature type="transmembrane region" description="Helical" evidence="7">
    <location>
        <begin position="260"/>
        <end position="279"/>
    </location>
</feature>
<evidence type="ECO:0000256" key="3">
    <source>
        <dbReference type="ARBA" id="ARBA00022475"/>
    </source>
</evidence>
<evidence type="ECO:0000256" key="5">
    <source>
        <dbReference type="ARBA" id="ARBA00022989"/>
    </source>
</evidence>
<accession>A0ABW2KIN9</accession>